<proteinExistence type="inferred from homology"/>
<dbReference type="GeneID" id="77946286"/>
<dbReference type="PRINTS" id="PR01576">
    <property type="entry name" value="PDEFORMYLASE"/>
</dbReference>
<dbReference type="SUPFAM" id="SSF56420">
    <property type="entry name" value="Peptide deformylase"/>
    <property type="match status" value="1"/>
</dbReference>
<dbReference type="RefSeq" id="YP_010670091.1">
    <property type="nucleotide sequence ID" value="NC_070963.1"/>
</dbReference>
<dbReference type="NCBIfam" id="NF001159">
    <property type="entry name" value="PRK00150.1-3"/>
    <property type="match status" value="1"/>
</dbReference>
<dbReference type="Gene3D" id="3.90.45.10">
    <property type="entry name" value="Peptide deformylase"/>
    <property type="match status" value="1"/>
</dbReference>
<dbReference type="HAMAP" id="MF_00163">
    <property type="entry name" value="Pep_deformylase"/>
    <property type="match status" value="1"/>
</dbReference>
<dbReference type="InterPro" id="IPR036821">
    <property type="entry name" value="Peptide_deformylase_sf"/>
</dbReference>
<dbReference type="PIRSF" id="PIRSF004749">
    <property type="entry name" value="Pep_def"/>
    <property type="match status" value="1"/>
</dbReference>
<evidence type="ECO:0000313" key="3">
    <source>
        <dbReference type="Proteomes" id="UP000664915"/>
    </source>
</evidence>
<dbReference type="NCBIfam" id="TIGR00079">
    <property type="entry name" value="pept_deformyl"/>
    <property type="match status" value="1"/>
</dbReference>
<sequence length="144" mass="16608">MELLQEDDILLRRKAKRVDKIDDTVRNIAANMIRTMIENNGIGLAANQVGILKQIIVVLVNNEPKVMINPEILDFSREYCVMNEGCLSFPQQFYDIQRPEKVKVKYRGLNGHPMIEWYGGIEARCILHEIDHIRGIVFTEKLNG</sequence>
<name>A0A879R271_9CAUD</name>
<dbReference type="Pfam" id="PF01327">
    <property type="entry name" value="Pep_deformylase"/>
    <property type="match status" value="1"/>
</dbReference>
<evidence type="ECO:0000256" key="1">
    <source>
        <dbReference type="ARBA" id="ARBA00010759"/>
    </source>
</evidence>
<comment type="similarity">
    <text evidence="1">Belongs to the polypeptide deformylase family.</text>
</comment>
<dbReference type="InterPro" id="IPR023635">
    <property type="entry name" value="Peptide_deformylase"/>
</dbReference>
<evidence type="ECO:0000313" key="2">
    <source>
        <dbReference type="EMBL" id="QPX48081.1"/>
    </source>
</evidence>
<dbReference type="PANTHER" id="PTHR10458">
    <property type="entry name" value="PEPTIDE DEFORMYLASE"/>
    <property type="match status" value="1"/>
</dbReference>
<reference evidence="2" key="1">
    <citation type="submission" date="2020-09" db="EMBL/GenBank/DDBJ databases">
        <authorList>
            <person name="Zhang D."/>
            <person name="Hatherill J.R."/>
            <person name="Ramirez J.F."/>
            <person name="Edinger B."/>
            <person name="Balarin R."/>
            <person name="Sullivan A."/>
            <person name="Humpal K.M."/>
            <person name="Guseva A."/>
            <person name="Butela K.A."/>
            <person name="Garlena R.A."/>
            <person name="Russell D.A."/>
            <person name="Pope W.H."/>
            <person name="Jacobs-Sera D."/>
            <person name="Hatfull G.F."/>
        </authorList>
    </citation>
    <scope>NUCLEOTIDE SEQUENCE</scope>
</reference>
<dbReference type="EMBL" id="MW015081">
    <property type="protein sequence ID" value="QPX48081.1"/>
    <property type="molecule type" value="Genomic_DNA"/>
</dbReference>
<dbReference type="CDD" id="cd00487">
    <property type="entry name" value="Pep_deformylase"/>
    <property type="match status" value="1"/>
</dbReference>
<protein>
    <submittedName>
        <fullName evidence="2">Peptide deformylase</fullName>
    </submittedName>
</protein>
<dbReference type="KEGG" id="vg:77946286"/>
<organism evidence="2 3">
    <name type="scientific">Synechococcus phage S-SRM01</name>
    <dbReference type="NCBI Taxonomy" id="2781608"/>
    <lineage>
        <taxon>Viruses</taxon>
        <taxon>Duplodnaviria</taxon>
        <taxon>Heunggongvirae</taxon>
        <taxon>Uroviricota</taxon>
        <taxon>Caudoviricetes</taxon>
        <taxon>Pantevenvirales</taxon>
        <taxon>Kyanoviridae</taxon>
        <taxon>Serangoonvirus</taxon>
        <taxon>Serangoonvirus essarone</taxon>
    </lineage>
</organism>
<accession>A0A879R271</accession>
<dbReference type="GO" id="GO:0042586">
    <property type="term" value="F:peptide deformylase activity"/>
    <property type="evidence" value="ECO:0007669"/>
    <property type="project" value="InterPro"/>
</dbReference>
<dbReference type="Proteomes" id="UP000664915">
    <property type="component" value="Segment"/>
</dbReference>
<dbReference type="PANTHER" id="PTHR10458:SF22">
    <property type="entry name" value="PEPTIDE DEFORMYLASE"/>
    <property type="match status" value="1"/>
</dbReference>
<keyword evidence="3" id="KW-1185">Reference proteome</keyword>